<feature type="region of interest" description="Disordered" evidence="1">
    <location>
        <begin position="50"/>
        <end position="94"/>
    </location>
</feature>
<comment type="caution">
    <text evidence="2">The sequence shown here is derived from an EMBL/GenBank/DDBJ whole genome shotgun (WGS) entry which is preliminary data.</text>
</comment>
<feature type="compositionally biased region" description="Basic and acidic residues" evidence="1">
    <location>
        <begin position="215"/>
        <end position="233"/>
    </location>
</feature>
<proteinExistence type="predicted"/>
<reference evidence="2 3" key="1">
    <citation type="submission" date="2024-02" db="EMBL/GenBank/DDBJ databases">
        <authorList>
            <person name="Daric V."/>
            <person name="Darras S."/>
        </authorList>
    </citation>
    <scope>NUCLEOTIDE SEQUENCE [LARGE SCALE GENOMIC DNA]</scope>
</reference>
<sequence>MLPVSTFQKKGFSSHSNVKTNPPISSIMEQCYWGRSLSHYIHVHEYNDRRRLKHQQRLRPSTSETRNGSRSQLTKRPWTSQIKRSSPELMNVTGESAISVERSFDIDEKSSSSRSFAPDYTTDLYQALTGQNNHHVLLRRPVAHSPSHFAETDEFVELAADSEKVDCECAVVDTSTNTDDGRESPKPKKSVNYAISIPSATYDCWDVGSCDEHEASDISEHESTFESEPKENADLNACRLKPPSRPKKKLKNKKKIKPKRKAFDLTPVTVDYSEQNNRDEPDLEAKTSTTERRWVNKEDEIVTQMYALGLSTPLHEEDLKFDPKSHRVARPRSSPNVLRLKAKSSLKDSPKQSKKPSVTMQSDRTVERARTIPIQIISDPFKCTRNMSPSHTKPKRRPQSASPYITARVLPEYWK</sequence>
<evidence type="ECO:0000256" key="1">
    <source>
        <dbReference type="SAM" id="MobiDB-lite"/>
    </source>
</evidence>
<evidence type="ECO:0000313" key="2">
    <source>
        <dbReference type="EMBL" id="CAK8691233.1"/>
    </source>
</evidence>
<feature type="compositionally biased region" description="Basic residues" evidence="1">
    <location>
        <begin position="242"/>
        <end position="260"/>
    </location>
</feature>
<feature type="region of interest" description="Disordered" evidence="1">
    <location>
        <begin position="215"/>
        <end position="291"/>
    </location>
</feature>
<dbReference type="Proteomes" id="UP001642483">
    <property type="component" value="Unassembled WGS sequence"/>
</dbReference>
<evidence type="ECO:0000313" key="3">
    <source>
        <dbReference type="Proteomes" id="UP001642483"/>
    </source>
</evidence>
<feature type="region of interest" description="Disordered" evidence="1">
    <location>
        <begin position="382"/>
        <end position="404"/>
    </location>
</feature>
<gene>
    <name evidence="2" type="ORF">CVLEPA_LOCUS23814</name>
</gene>
<feature type="region of interest" description="Disordered" evidence="1">
    <location>
        <begin position="321"/>
        <end position="366"/>
    </location>
</feature>
<feature type="compositionally biased region" description="Basic and acidic residues" evidence="1">
    <location>
        <begin position="276"/>
        <end position="291"/>
    </location>
</feature>
<protein>
    <submittedName>
        <fullName evidence="2">Uncharacterized protein</fullName>
    </submittedName>
</protein>
<accession>A0ABP0GJS4</accession>
<name>A0ABP0GJS4_CLALP</name>
<feature type="region of interest" description="Disordered" evidence="1">
    <location>
        <begin position="1"/>
        <end position="21"/>
    </location>
</feature>
<organism evidence="2 3">
    <name type="scientific">Clavelina lepadiformis</name>
    <name type="common">Light-bulb sea squirt</name>
    <name type="synonym">Ascidia lepadiformis</name>
    <dbReference type="NCBI Taxonomy" id="159417"/>
    <lineage>
        <taxon>Eukaryota</taxon>
        <taxon>Metazoa</taxon>
        <taxon>Chordata</taxon>
        <taxon>Tunicata</taxon>
        <taxon>Ascidiacea</taxon>
        <taxon>Aplousobranchia</taxon>
        <taxon>Clavelinidae</taxon>
        <taxon>Clavelina</taxon>
    </lineage>
</organism>
<dbReference type="EMBL" id="CAWYQH010000119">
    <property type="protein sequence ID" value="CAK8691233.1"/>
    <property type="molecule type" value="Genomic_DNA"/>
</dbReference>
<feature type="compositionally biased region" description="Polar residues" evidence="1">
    <location>
        <begin position="58"/>
        <end position="84"/>
    </location>
</feature>
<keyword evidence="3" id="KW-1185">Reference proteome</keyword>